<evidence type="ECO:0000256" key="1">
    <source>
        <dbReference type="SAM" id="MobiDB-lite"/>
    </source>
</evidence>
<accession>A0AAV4B3B8</accession>
<feature type="compositionally biased region" description="Acidic residues" evidence="1">
    <location>
        <begin position="89"/>
        <end position="101"/>
    </location>
</feature>
<gene>
    <name evidence="2" type="ORF">PoB_004146600</name>
</gene>
<feature type="region of interest" description="Disordered" evidence="1">
    <location>
        <begin position="89"/>
        <end position="136"/>
    </location>
</feature>
<keyword evidence="3" id="KW-1185">Reference proteome</keyword>
<evidence type="ECO:0000313" key="3">
    <source>
        <dbReference type="Proteomes" id="UP000735302"/>
    </source>
</evidence>
<dbReference type="Proteomes" id="UP000735302">
    <property type="component" value="Unassembled WGS sequence"/>
</dbReference>
<sequence>MLVLAYNATPSDATGYSPYFLLFGRNPRLPVDNLFPRETQTKIAKEVREAMNWAWSRARDTVDKNKSRQKTYHDRKIRGAVLIPENDLEVEVSESEEEEEAAAYIRQRASQPPREVTQPPREVAQSPPTPAARRSTRIRQPPMWMRTNEYVTDHNPVIDALLAVISGTDVDATAIIQHFLSRDNGSRTTIS</sequence>
<comment type="caution">
    <text evidence="2">The sequence shown here is derived from an EMBL/GenBank/DDBJ whole genome shotgun (WGS) entry which is preliminary data.</text>
</comment>
<dbReference type="AlphaFoldDB" id="A0AAV4B3B8"/>
<dbReference type="EMBL" id="BLXT01004584">
    <property type="protein sequence ID" value="GFO14961.1"/>
    <property type="molecule type" value="Genomic_DNA"/>
</dbReference>
<proteinExistence type="predicted"/>
<reference evidence="2 3" key="1">
    <citation type="journal article" date="2021" name="Elife">
        <title>Chloroplast acquisition without the gene transfer in kleptoplastic sea slugs, Plakobranchus ocellatus.</title>
        <authorList>
            <person name="Maeda T."/>
            <person name="Takahashi S."/>
            <person name="Yoshida T."/>
            <person name="Shimamura S."/>
            <person name="Takaki Y."/>
            <person name="Nagai Y."/>
            <person name="Toyoda A."/>
            <person name="Suzuki Y."/>
            <person name="Arimoto A."/>
            <person name="Ishii H."/>
            <person name="Satoh N."/>
            <person name="Nishiyama T."/>
            <person name="Hasebe M."/>
            <person name="Maruyama T."/>
            <person name="Minagawa J."/>
            <person name="Obokata J."/>
            <person name="Shigenobu S."/>
        </authorList>
    </citation>
    <scope>NUCLEOTIDE SEQUENCE [LARGE SCALE GENOMIC DNA]</scope>
</reference>
<dbReference type="Gene3D" id="3.30.420.10">
    <property type="entry name" value="Ribonuclease H-like superfamily/Ribonuclease H"/>
    <property type="match status" value="1"/>
</dbReference>
<dbReference type="InterPro" id="IPR036397">
    <property type="entry name" value="RNaseH_sf"/>
</dbReference>
<protein>
    <submittedName>
        <fullName evidence="2">Pol polyprotein</fullName>
    </submittedName>
</protein>
<evidence type="ECO:0000313" key="2">
    <source>
        <dbReference type="EMBL" id="GFO14961.1"/>
    </source>
</evidence>
<organism evidence="2 3">
    <name type="scientific">Plakobranchus ocellatus</name>
    <dbReference type="NCBI Taxonomy" id="259542"/>
    <lineage>
        <taxon>Eukaryota</taxon>
        <taxon>Metazoa</taxon>
        <taxon>Spiralia</taxon>
        <taxon>Lophotrochozoa</taxon>
        <taxon>Mollusca</taxon>
        <taxon>Gastropoda</taxon>
        <taxon>Heterobranchia</taxon>
        <taxon>Euthyneura</taxon>
        <taxon>Panpulmonata</taxon>
        <taxon>Sacoglossa</taxon>
        <taxon>Placobranchoidea</taxon>
        <taxon>Plakobranchidae</taxon>
        <taxon>Plakobranchus</taxon>
    </lineage>
</organism>
<name>A0AAV4B3B8_9GAST</name>
<dbReference type="GO" id="GO:0003676">
    <property type="term" value="F:nucleic acid binding"/>
    <property type="evidence" value="ECO:0007669"/>
    <property type="project" value="InterPro"/>
</dbReference>